<evidence type="ECO:0000313" key="7">
    <source>
        <dbReference type="Proteomes" id="UP000299102"/>
    </source>
</evidence>
<sequence length="390" mass="45199">MLSARKQLLNGKSGVKDTEYSGDGLDVKAKFVLTKRGTTMLILGRYRYSLKQITGVKKHWRCSSSKSKGCRSVIHTIEDMIVYEVTAKLVQSERGTVLQVGHHRYTRTRTYGRKSYWVCSRRAYVRIEEALAMLTLLVEQMSGHRPHHGRRSDLHQRPPQSRLRRGREMIDSRAPQDRRVYPTRSQWVLLPAAVVLVRPSNGQCGRLKEACLAKFCRYIHENRRVHVLRTRWDDSQNREIHFLQDPRPRREEALEMFEVLVTEMSLSGSIRVDLELIPSSCISADHAPNHGPVLDSVPDPTLDPHRGRAFNSVFCLDLNSHIQPEDPRFVVSRRGRRLIQLGRYTFGVQRLRSDNRKSRWMCSTHNSRGCRAVIHTVDDEIVFIKNQHNH</sequence>
<evidence type="ECO:0000313" key="6">
    <source>
        <dbReference type="EMBL" id="GBP31404.1"/>
    </source>
</evidence>
<comment type="caution">
    <text evidence="6">The sequence shown here is derived from an EMBL/GenBank/DDBJ whole genome shotgun (WGS) entry which is preliminary data.</text>
</comment>
<keyword evidence="2" id="KW-0863">Zinc-finger</keyword>
<dbReference type="AlphaFoldDB" id="A0A4C1V035"/>
<feature type="domain" description="FLYWCH-type" evidence="5">
    <location>
        <begin position="31"/>
        <end position="79"/>
    </location>
</feature>
<dbReference type="Gene3D" id="2.20.25.240">
    <property type="match status" value="2"/>
</dbReference>
<reference evidence="6 7" key="1">
    <citation type="journal article" date="2019" name="Commun. Biol.">
        <title>The bagworm genome reveals a unique fibroin gene that provides high tensile strength.</title>
        <authorList>
            <person name="Kono N."/>
            <person name="Nakamura H."/>
            <person name="Ohtoshi R."/>
            <person name="Tomita M."/>
            <person name="Numata K."/>
            <person name="Arakawa K."/>
        </authorList>
    </citation>
    <scope>NUCLEOTIDE SEQUENCE [LARGE SCALE GENOMIC DNA]</scope>
</reference>
<dbReference type="OrthoDB" id="167578at2759"/>
<dbReference type="Proteomes" id="UP000299102">
    <property type="component" value="Unassembled WGS sequence"/>
</dbReference>
<keyword evidence="3" id="KW-0862">Zinc</keyword>
<dbReference type="InterPro" id="IPR007588">
    <property type="entry name" value="Znf_FLYWCH"/>
</dbReference>
<name>A0A4C1V035_EUMVA</name>
<dbReference type="Pfam" id="PF04500">
    <property type="entry name" value="FLYWCH"/>
    <property type="match status" value="2"/>
</dbReference>
<dbReference type="EMBL" id="BGZK01000246">
    <property type="protein sequence ID" value="GBP31404.1"/>
    <property type="molecule type" value="Genomic_DNA"/>
</dbReference>
<accession>A0A4C1V035</accession>
<evidence type="ECO:0000256" key="3">
    <source>
        <dbReference type="ARBA" id="ARBA00022833"/>
    </source>
</evidence>
<evidence type="ECO:0000259" key="5">
    <source>
        <dbReference type="Pfam" id="PF04500"/>
    </source>
</evidence>
<protein>
    <recommendedName>
        <fullName evidence="5">FLYWCH-type domain-containing protein</fullName>
    </recommendedName>
</protein>
<evidence type="ECO:0000256" key="4">
    <source>
        <dbReference type="SAM" id="MobiDB-lite"/>
    </source>
</evidence>
<feature type="domain" description="FLYWCH-type" evidence="5">
    <location>
        <begin position="329"/>
        <end position="390"/>
    </location>
</feature>
<feature type="region of interest" description="Disordered" evidence="4">
    <location>
        <begin position="144"/>
        <end position="168"/>
    </location>
</feature>
<organism evidence="6 7">
    <name type="scientific">Eumeta variegata</name>
    <name type="common">Bagworm moth</name>
    <name type="synonym">Eumeta japonica</name>
    <dbReference type="NCBI Taxonomy" id="151549"/>
    <lineage>
        <taxon>Eukaryota</taxon>
        <taxon>Metazoa</taxon>
        <taxon>Ecdysozoa</taxon>
        <taxon>Arthropoda</taxon>
        <taxon>Hexapoda</taxon>
        <taxon>Insecta</taxon>
        <taxon>Pterygota</taxon>
        <taxon>Neoptera</taxon>
        <taxon>Endopterygota</taxon>
        <taxon>Lepidoptera</taxon>
        <taxon>Glossata</taxon>
        <taxon>Ditrysia</taxon>
        <taxon>Tineoidea</taxon>
        <taxon>Psychidae</taxon>
        <taxon>Oiketicinae</taxon>
        <taxon>Eumeta</taxon>
    </lineage>
</organism>
<keyword evidence="7" id="KW-1185">Reference proteome</keyword>
<gene>
    <name evidence="6" type="ORF">EVAR_17892_1</name>
</gene>
<keyword evidence="1" id="KW-0479">Metal-binding</keyword>
<dbReference type="GO" id="GO:0008270">
    <property type="term" value="F:zinc ion binding"/>
    <property type="evidence" value="ECO:0007669"/>
    <property type="project" value="UniProtKB-KW"/>
</dbReference>
<evidence type="ECO:0000256" key="2">
    <source>
        <dbReference type="ARBA" id="ARBA00022771"/>
    </source>
</evidence>
<proteinExistence type="predicted"/>
<evidence type="ECO:0000256" key="1">
    <source>
        <dbReference type="ARBA" id="ARBA00022723"/>
    </source>
</evidence>